<evidence type="ECO:0000313" key="4">
    <source>
        <dbReference type="Proteomes" id="UP000821837"/>
    </source>
</evidence>
<evidence type="ECO:0000313" key="3">
    <source>
        <dbReference type="EMBL" id="KAH7944367.1"/>
    </source>
</evidence>
<proteinExistence type="predicted"/>
<dbReference type="GO" id="GO:0005886">
    <property type="term" value="C:plasma membrane"/>
    <property type="evidence" value="ECO:0007669"/>
    <property type="project" value="TreeGrafter"/>
</dbReference>
<dbReference type="InterPro" id="IPR024079">
    <property type="entry name" value="MetalloPept_cat_dom_sf"/>
</dbReference>
<name>A0A9D4PJI5_RHISA</name>
<organism evidence="3 4">
    <name type="scientific">Rhipicephalus sanguineus</name>
    <name type="common">Brown dog tick</name>
    <name type="synonym">Ixodes sanguineus</name>
    <dbReference type="NCBI Taxonomy" id="34632"/>
    <lineage>
        <taxon>Eukaryota</taxon>
        <taxon>Metazoa</taxon>
        <taxon>Ecdysozoa</taxon>
        <taxon>Arthropoda</taxon>
        <taxon>Chelicerata</taxon>
        <taxon>Arachnida</taxon>
        <taxon>Acari</taxon>
        <taxon>Parasitiformes</taxon>
        <taxon>Ixodida</taxon>
        <taxon>Ixodoidea</taxon>
        <taxon>Ixodidae</taxon>
        <taxon>Rhipicephalinae</taxon>
        <taxon>Rhipicephalus</taxon>
        <taxon>Rhipicephalus</taxon>
    </lineage>
</organism>
<dbReference type="AlphaFoldDB" id="A0A9D4PJI5"/>
<reference evidence="3" key="2">
    <citation type="submission" date="2021-09" db="EMBL/GenBank/DDBJ databases">
        <authorList>
            <person name="Jia N."/>
            <person name="Wang J."/>
            <person name="Shi W."/>
            <person name="Du L."/>
            <person name="Sun Y."/>
            <person name="Zhan W."/>
            <person name="Jiang J."/>
            <person name="Wang Q."/>
            <person name="Zhang B."/>
            <person name="Ji P."/>
            <person name="Sakyi L.B."/>
            <person name="Cui X."/>
            <person name="Yuan T."/>
            <person name="Jiang B."/>
            <person name="Yang W."/>
            <person name="Lam T.T.-Y."/>
            <person name="Chang Q."/>
            <person name="Ding S."/>
            <person name="Wang X."/>
            <person name="Zhu J."/>
            <person name="Ruan X."/>
            <person name="Zhao L."/>
            <person name="Wei J."/>
            <person name="Que T."/>
            <person name="Du C."/>
            <person name="Cheng J."/>
            <person name="Dai P."/>
            <person name="Han X."/>
            <person name="Huang E."/>
            <person name="Gao Y."/>
            <person name="Liu J."/>
            <person name="Shao H."/>
            <person name="Ye R."/>
            <person name="Li L."/>
            <person name="Wei W."/>
            <person name="Wang X."/>
            <person name="Wang C."/>
            <person name="Huo Q."/>
            <person name="Li W."/>
            <person name="Guo W."/>
            <person name="Chen H."/>
            <person name="Chen S."/>
            <person name="Zhou L."/>
            <person name="Zhou L."/>
            <person name="Ni X."/>
            <person name="Tian J."/>
            <person name="Zhou Y."/>
            <person name="Sheng Y."/>
            <person name="Liu T."/>
            <person name="Pan Y."/>
            <person name="Xia L."/>
            <person name="Li J."/>
            <person name="Zhao F."/>
            <person name="Cao W."/>
        </authorList>
    </citation>
    <scope>NUCLEOTIDE SEQUENCE</scope>
    <source>
        <strain evidence="3">Rsan-2018</strain>
        <tissue evidence="3">Larvae</tissue>
    </source>
</reference>
<keyword evidence="4" id="KW-1185">Reference proteome</keyword>
<feature type="transmembrane region" description="Helical" evidence="2">
    <location>
        <begin position="88"/>
        <end position="108"/>
    </location>
</feature>
<evidence type="ECO:0000256" key="2">
    <source>
        <dbReference type="SAM" id="Phobius"/>
    </source>
</evidence>
<gene>
    <name evidence="3" type="ORF">HPB52_018728</name>
</gene>
<evidence type="ECO:0008006" key="5">
    <source>
        <dbReference type="Google" id="ProtNLM"/>
    </source>
</evidence>
<keyword evidence="2" id="KW-0812">Transmembrane</keyword>
<keyword evidence="2" id="KW-0472">Membrane</keyword>
<dbReference type="PANTHER" id="PTHR11733">
    <property type="entry name" value="ZINC METALLOPROTEASE FAMILY M13 NEPRILYSIN-RELATED"/>
    <property type="match status" value="1"/>
</dbReference>
<accession>A0A9D4PJI5</accession>
<dbReference type="GO" id="GO:0016485">
    <property type="term" value="P:protein processing"/>
    <property type="evidence" value="ECO:0007669"/>
    <property type="project" value="TreeGrafter"/>
</dbReference>
<feature type="region of interest" description="Disordered" evidence="1">
    <location>
        <begin position="1"/>
        <end position="70"/>
    </location>
</feature>
<evidence type="ECO:0000256" key="1">
    <source>
        <dbReference type="SAM" id="MobiDB-lite"/>
    </source>
</evidence>
<dbReference type="VEuPathDB" id="VectorBase:RSAN_049422"/>
<dbReference type="EMBL" id="JABSTV010001253">
    <property type="protein sequence ID" value="KAH7944367.1"/>
    <property type="molecule type" value="Genomic_DNA"/>
</dbReference>
<feature type="region of interest" description="Disordered" evidence="1">
    <location>
        <begin position="247"/>
        <end position="267"/>
    </location>
</feature>
<dbReference type="VEuPathDB" id="VectorBase:RSAN_045754"/>
<dbReference type="Gene3D" id="3.40.390.10">
    <property type="entry name" value="Collagenase (Catalytic Domain)"/>
    <property type="match status" value="1"/>
</dbReference>
<reference evidence="3" key="1">
    <citation type="journal article" date="2020" name="Cell">
        <title>Large-Scale Comparative Analyses of Tick Genomes Elucidate Their Genetic Diversity and Vector Capacities.</title>
        <authorList>
            <consortium name="Tick Genome and Microbiome Consortium (TIGMIC)"/>
            <person name="Jia N."/>
            <person name="Wang J."/>
            <person name="Shi W."/>
            <person name="Du L."/>
            <person name="Sun Y."/>
            <person name="Zhan W."/>
            <person name="Jiang J.F."/>
            <person name="Wang Q."/>
            <person name="Zhang B."/>
            <person name="Ji P."/>
            <person name="Bell-Sakyi L."/>
            <person name="Cui X.M."/>
            <person name="Yuan T.T."/>
            <person name="Jiang B.G."/>
            <person name="Yang W.F."/>
            <person name="Lam T.T."/>
            <person name="Chang Q.C."/>
            <person name="Ding S.J."/>
            <person name="Wang X.J."/>
            <person name="Zhu J.G."/>
            <person name="Ruan X.D."/>
            <person name="Zhao L."/>
            <person name="Wei J.T."/>
            <person name="Ye R.Z."/>
            <person name="Que T.C."/>
            <person name="Du C.H."/>
            <person name="Zhou Y.H."/>
            <person name="Cheng J.X."/>
            <person name="Dai P.F."/>
            <person name="Guo W.B."/>
            <person name="Han X.H."/>
            <person name="Huang E.J."/>
            <person name="Li L.F."/>
            <person name="Wei W."/>
            <person name="Gao Y.C."/>
            <person name="Liu J.Z."/>
            <person name="Shao H.Z."/>
            <person name="Wang X."/>
            <person name="Wang C.C."/>
            <person name="Yang T.C."/>
            <person name="Huo Q.B."/>
            <person name="Li W."/>
            <person name="Chen H.Y."/>
            <person name="Chen S.E."/>
            <person name="Zhou L.G."/>
            <person name="Ni X.B."/>
            <person name="Tian J.H."/>
            <person name="Sheng Y."/>
            <person name="Liu T."/>
            <person name="Pan Y.S."/>
            <person name="Xia L.Y."/>
            <person name="Li J."/>
            <person name="Zhao F."/>
            <person name="Cao W.C."/>
        </authorList>
    </citation>
    <scope>NUCLEOTIDE SEQUENCE</scope>
    <source>
        <strain evidence="3">Rsan-2018</strain>
    </source>
</reference>
<keyword evidence="2" id="KW-1133">Transmembrane helix</keyword>
<dbReference type="PROSITE" id="PS51885">
    <property type="entry name" value="NEPRILYSIN"/>
    <property type="match status" value="1"/>
</dbReference>
<dbReference type="PANTHER" id="PTHR11733:SF241">
    <property type="entry name" value="GH26575P-RELATED"/>
    <property type="match status" value="1"/>
</dbReference>
<comment type="caution">
    <text evidence="3">The sequence shown here is derived from an EMBL/GenBank/DDBJ whole genome shotgun (WGS) entry which is preliminary data.</text>
</comment>
<feature type="compositionally biased region" description="Basic and acidic residues" evidence="1">
    <location>
        <begin position="15"/>
        <end position="33"/>
    </location>
</feature>
<feature type="compositionally biased region" description="Low complexity" evidence="1">
    <location>
        <begin position="57"/>
        <end position="68"/>
    </location>
</feature>
<dbReference type="Proteomes" id="UP000821837">
    <property type="component" value="Unassembled WGS sequence"/>
</dbReference>
<protein>
    <recommendedName>
        <fullName evidence="5">Transmembrane protein</fullName>
    </recommendedName>
</protein>
<dbReference type="GO" id="GO:0004222">
    <property type="term" value="F:metalloendopeptidase activity"/>
    <property type="evidence" value="ECO:0007669"/>
    <property type="project" value="InterPro"/>
</dbReference>
<dbReference type="InterPro" id="IPR000718">
    <property type="entry name" value="Peptidase_M13"/>
</dbReference>
<sequence length="865" mass="94866">MASAVGSSVGEDGASEQREDQRQQELPSFRETESEQSVTGGGSGALGALQDPDRSPSRSPSVISISSSTGPLEGRHIRRRIRANTRSNWYGVLASFVLIACLLMVLIFESKWSSRMQGKPKQFLPQRLIGPFGRPETAAPLDHLTNEVGEIIARARVKVEPPPTTTSTERTERYTGEYFAPAVNAEEGTSAECKTSACLSLRRWFVETVVSQANPCRKRNRFICDASLSLPTFQGLIEEVSTDAGKLSSTQGVEPVTGPNATRPQSKMRTESRKELFQSCLGYALLPQDGVDDVLLFLSHFNLELLNMTEDIAEHPLTRMMQLSLDYGVDVPVSFTRKYNVPGEGAHAFVFQINLNQELNEFFHGLVGLGEAEVMDFYKHTLSQYALLDDTSIAEELVNADDELADIANRPSRPNGTTSLDVVSLSEHTGVEAGRWKQLLNTYHTRSSEMKNLGKVTADERALALVAYMSRPDDRLAMRRLLAWHVLVSFLTPKAELLLKLSGTQGHPSALEDDVPTVLLKQKCERMMAKLDGVRYGALHIFVGNNAVPTETVAKVSRFMAHFQSATAFAFKGPEQGVKFASPAALTRLASSSARTEDVALLPSGTSRAPGELFAAVGGVEKGTGDLEEKEATTSGRSFLLLWLRHLRAWHALPPLVQALLPVMASLDKGQPSDFFRLPYYDEDALPAYNFAGLGQVVARAFLRHAEELRQKDPAMSERWQRFWGAAGAFTHGATYCLVDSRKQNDTSRLETTDATTAPNWSRADHSWALKLSYMAFLSSRGTNTGATTKPGERLPGIRLSKEQLFLVMHCALSCSAGGGPGDTSRQVAARQKCVVDYTTTSKRFAEGPCTNAPKVNSLDECSYL</sequence>